<dbReference type="InParanoid" id="A0A7C8IRI4"/>
<protein>
    <recommendedName>
        <fullName evidence="4">PSI domain-containing protein</fullName>
    </recommendedName>
</protein>
<sequence length="80" mass="9000">MQFSTTLSLFFVALVAAAPSPSHGDADMQTRGLVTFVMTEPNCEALKEYCTHCNGDFNCETDPRCEWCYEHKKFGPDEDN</sequence>
<keyword evidence="3" id="KW-1185">Reference proteome</keyword>
<dbReference type="Proteomes" id="UP000481858">
    <property type="component" value="Unassembled WGS sequence"/>
</dbReference>
<evidence type="ECO:0000313" key="2">
    <source>
        <dbReference type="EMBL" id="KAF2967943.1"/>
    </source>
</evidence>
<organism evidence="2 3">
    <name type="scientific">Xylaria multiplex</name>
    <dbReference type="NCBI Taxonomy" id="323545"/>
    <lineage>
        <taxon>Eukaryota</taxon>
        <taxon>Fungi</taxon>
        <taxon>Dikarya</taxon>
        <taxon>Ascomycota</taxon>
        <taxon>Pezizomycotina</taxon>
        <taxon>Sordariomycetes</taxon>
        <taxon>Xylariomycetidae</taxon>
        <taxon>Xylariales</taxon>
        <taxon>Xylariaceae</taxon>
        <taxon>Xylaria</taxon>
    </lineage>
</organism>
<proteinExistence type="predicted"/>
<evidence type="ECO:0000256" key="1">
    <source>
        <dbReference type="SAM" id="SignalP"/>
    </source>
</evidence>
<reference evidence="2 3" key="1">
    <citation type="submission" date="2019-12" db="EMBL/GenBank/DDBJ databases">
        <title>Draft genome sequence of the ascomycete Xylaria multiplex DSM 110363.</title>
        <authorList>
            <person name="Buettner E."/>
            <person name="Kellner H."/>
        </authorList>
    </citation>
    <scope>NUCLEOTIDE SEQUENCE [LARGE SCALE GENOMIC DNA]</scope>
    <source>
        <strain evidence="2 3">DSM 110363</strain>
    </source>
</reference>
<dbReference type="AlphaFoldDB" id="A0A7C8IRI4"/>
<comment type="caution">
    <text evidence="2">The sequence shown here is derived from an EMBL/GenBank/DDBJ whole genome shotgun (WGS) entry which is preliminary data.</text>
</comment>
<name>A0A7C8IRI4_9PEZI</name>
<feature type="signal peptide" evidence="1">
    <location>
        <begin position="1"/>
        <end position="17"/>
    </location>
</feature>
<gene>
    <name evidence="2" type="ORF">GQX73_g5629</name>
</gene>
<keyword evidence="1" id="KW-0732">Signal</keyword>
<accession>A0A7C8IRI4</accession>
<evidence type="ECO:0000313" key="3">
    <source>
        <dbReference type="Proteomes" id="UP000481858"/>
    </source>
</evidence>
<feature type="chain" id="PRO_5028817137" description="PSI domain-containing protein" evidence="1">
    <location>
        <begin position="18"/>
        <end position="80"/>
    </location>
</feature>
<dbReference type="EMBL" id="WUBL01000059">
    <property type="protein sequence ID" value="KAF2967943.1"/>
    <property type="molecule type" value="Genomic_DNA"/>
</dbReference>
<dbReference type="OrthoDB" id="4734103at2759"/>
<evidence type="ECO:0008006" key="4">
    <source>
        <dbReference type="Google" id="ProtNLM"/>
    </source>
</evidence>